<dbReference type="RefSeq" id="WP_009346385.1">
    <property type="nucleotide sequence ID" value="NZ_CAMUOS010000002.1"/>
</dbReference>
<reference evidence="2 3" key="1">
    <citation type="submission" date="2018-06" db="EMBL/GenBank/DDBJ databases">
        <authorList>
            <consortium name="Pathogen Informatics"/>
            <person name="Doyle S."/>
        </authorList>
    </citation>
    <scope>NUCLEOTIDE SEQUENCE [LARGE SCALE GENOMIC DNA]</scope>
    <source>
        <strain evidence="2 3">NCTC13149</strain>
    </source>
</reference>
<proteinExistence type="inferred from homology"/>
<evidence type="ECO:0000256" key="1">
    <source>
        <dbReference type="ARBA" id="ARBA00005721"/>
    </source>
</evidence>
<protein>
    <submittedName>
        <fullName evidence="2">Alkaline shock protein 23</fullName>
    </submittedName>
</protein>
<dbReference type="STRING" id="1122949.GCA_000378725_00592"/>
<dbReference type="AlphaFoldDB" id="A0A379C479"/>
<evidence type="ECO:0000313" key="3">
    <source>
        <dbReference type="Proteomes" id="UP000255517"/>
    </source>
</evidence>
<dbReference type="OrthoDB" id="9793465at2"/>
<comment type="similarity">
    <text evidence="1">Belongs to the asp23 family.</text>
</comment>
<dbReference type="InterPro" id="IPR005531">
    <property type="entry name" value="Asp23"/>
</dbReference>
<dbReference type="EMBL" id="UGSZ01000001">
    <property type="protein sequence ID" value="SUB57034.1"/>
    <property type="molecule type" value="Genomic_DNA"/>
</dbReference>
<dbReference type="Pfam" id="PF03780">
    <property type="entry name" value="Asp23"/>
    <property type="match status" value="1"/>
</dbReference>
<name>A0A379C479_9FIRM</name>
<dbReference type="Proteomes" id="UP000255517">
    <property type="component" value="Unassembled WGS sequence"/>
</dbReference>
<sequence length="127" mass="13879">MDNKYLIDESSVEGNVKISDQVIATIASVAAEKVDGVVKMQSNLKSQVSDIFSAKNLNKGAKVNLGEKEALVDIYVTVEYGKKIVDICKEVQRVVKQAIENMTDLSVVEVNVHVSGIAVEKEEKLRA</sequence>
<accession>A0A379C479</accession>
<evidence type="ECO:0000313" key="2">
    <source>
        <dbReference type="EMBL" id="SUB57034.1"/>
    </source>
</evidence>
<organism evidence="2 3">
    <name type="scientific">Peptoniphilus lacrimalis</name>
    <dbReference type="NCBI Taxonomy" id="33031"/>
    <lineage>
        <taxon>Bacteria</taxon>
        <taxon>Bacillati</taxon>
        <taxon>Bacillota</taxon>
        <taxon>Tissierellia</taxon>
        <taxon>Tissierellales</taxon>
        <taxon>Peptoniphilaceae</taxon>
        <taxon>Peptoniphilus</taxon>
    </lineage>
</organism>
<gene>
    <name evidence="2" type="ORF">NCTC13149_00849</name>
</gene>
<dbReference type="PANTHER" id="PTHR34297">
    <property type="entry name" value="HYPOTHETICAL CYTOSOLIC PROTEIN-RELATED"/>
    <property type="match status" value="1"/>
</dbReference>